<evidence type="ECO:0000313" key="19">
    <source>
        <dbReference type="EMBL" id="RNA33446.1"/>
    </source>
</evidence>
<dbReference type="STRING" id="10195.A0A3M7SCC2"/>
<organism evidence="19 20">
    <name type="scientific">Brachionus plicatilis</name>
    <name type="common">Marine rotifer</name>
    <name type="synonym">Brachionus muelleri</name>
    <dbReference type="NCBI Taxonomy" id="10195"/>
    <lineage>
        <taxon>Eukaryota</taxon>
        <taxon>Metazoa</taxon>
        <taxon>Spiralia</taxon>
        <taxon>Gnathifera</taxon>
        <taxon>Rotifera</taxon>
        <taxon>Eurotatoria</taxon>
        <taxon>Monogononta</taxon>
        <taxon>Pseudotrocha</taxon>
        <taxon>Ploima</taxon>
        <taxon>Brachionidae</taxon>
        <taxon>Brachionus</taxon>
    </lineage>
</organism>
<evidence type="ECO:0000256" key="16">
    <source>
        <dbReference type="PROSITE-ProRule" id="PRU00175"/>
    </source>
</evidence>
<evidence type="ECO:0000256" key="2">
    <source>
        <dbReference type="ARBA" id="ARBA00004123"/>
    </source>
</evidence>
<evidence type="ECO:0000256" key="3">
    <source>
        <dbReference type="ARBA" id="ARBA00004496"/>
    </source>
</evidence>
<evidence type="ECO:0000256" key="15">
    <source>
        <dbReference type="ARBA" id="ARBA00035390"/>
    </source>
</evidence>
<evidence type="ECO:0000256" key="17">
    <source>
        <dbReference type="SAM" id="MobiDB-lite"/>
    </source>
</evidence>
<feature type="region of interest" description="Disordered" evidence="17">
    <location>
        <begin position="639"/>
        <end position="683"/>
    </location>
</feature>
<dbReference type="InterPro" id="IPR017907">
    <property type="entry name" value="Znf_RING_CS"/>
</dbReference>
<dbReference type="Proteomes" id="UP000276133">
    <property type="component" value="Unassembled WGS sequence"/>
</dbReference>
<dbReference type="OrthoDB" id="10064108at2759"/>
<evidence type="ECO:0000256" key="14">
    <source>
        <dbReference type="ARBA" id="ARBA00035131"/>
    </source>
</evidence>
<evidence type="ECO:0000256" key="9">
    <source>
        <dbReference type="ARBA" id="ARBA00022723"/>
    </source>
</evidence>
<reference evidence="19 20" key="1">
    <citation type="journal article" date="2018" name="Sci. Rep.">
        <title>Genomic signatures of local adaptation to the degree of environmental predictability in rotifers.</title>
        <authorList>
            <person name="Franch-Gras L."/>
            <person name="Hahn C."/>
            <person name="Garcia-Roger E.M."/>
            <person name="Carmona M.J."/>
            <person name="Serra M."/>
            <person name="Gomez A."/>
        </authorList>
    </citation>
    <scope>NUCLEOTIDE SEQUENCE [LARGE SCALE GENOMIC DNA]</scope>
    <source>
        <strain evidence="19">HYR1</strain>
    </source>
</reference>
<evidence type="ECO:0000256" key="4">
    <source>
        <dbReference type="ARBA" id="ARBA00004906"/>
    </source>
</evidence>
<evidence type="ECO:0000256" key="6">
    <source>
        <dbReference type="ARBA" id="ARBA00012483"/>
    </source>
</evidence>
<dbReference type="GO" id="GO:0005737">
    <property type="term" value="C:cytoplasm"/>
    <property type="evidence" value="ECO:0007669"/>
    <property type="project" value="UniProtKB-SubCell"/>
</dbReference>
<feature type="region of interest" description="Disordered" evidence="17">
    <location>
        <begin position="567"/>
        <end position="593"/>
    </location>
</feature>
<feature type="region of interest" description="Disordered" evidence="17">
    <location>
        <begin position="1"/>
        <end position="61"/>
    </location>
</feature>
<sequence length="734" mass="83833">MEAANNSEIPPTTSPSQQAEKATKSQAQAASKTASSKKTKSPKNNKPVSNGKGNHGASGRFCENYGLEQDTYLDRPGTKKTNLNHLLNFNYKSRDPTDSFYEYERSTRSFFSTKLSKTSVFSKEQFLQANCQFVVKEGQDYSVHMVDPDRLVDWSRIEEIHIETLEPISCPICLYEPTCGKMTKCGHIYCWSCILHYLSLSDKAWRKCPICYESIYKQDLKSVQIRKHGREFKVGDEIKMNLMFRFRNKYNTVILPYSLCESFTNDVKKKKNFSFNLFNCQKYSDFRQYFKFFSKTSEQILESVVKRERIELERQVEQDGNQPEVCFVIEALNLLDERQTLLMSEIEKGLKVDAESKVDKQFKIDCPVETFIDAFEDKMEKSAEQIQTTESNAKKTEEQSKESDNGREESSSPSDLTFFYQSNDGQRIYINGLNNRCLMAEYLEFSKCPLTLTAKILAMESLFITEENRKRHKYLAHLPLHSEFKLVELDLKKPVVSQKTLEAFSAEIQERVRMRKRIENRERKEAERIAALNELDPHYFVQSAMNEPVHYIKSVPTEPVLDYETEFPEAGASPPASSGASVSEISTTSSTGGVPSLSFAQMLQISKEAAASNSNAWPSIDSNSASSSGSNQLSGWVTMAKKQTQQQSMLGRSKRSQNPPSPLVNETLAVDQQDEEEMPAPLYKLSFSSAIDQSLNQFESKKNSQQEENLTMQTDKSKKKKKTKQNKLFLDESN</sequence>
<dbReference type="InterPro" id="IPR039739">
    <property type="entry name" value="MAG2/RNF10"/>
</dbReference>
<feature type="domain" description="RING-type" evidence="18">
    <location>
        <begin position="170"/>
        <end position="211"/>
    </location>
</feature>
<dbReference type="EMBL" id="REGN01001635">
    <property type="protein sequence ID" value="RNA33446.1"/>
    <property type="molecule type" value="Genomic_DNA"/>
</dbReference>
<dbReference type="GO" id="GO:0008270">
    <property type="term" value="F:zinc ion binding"/>
    <property type="evidence" value="ECO:0007669"/>
    <property type="project" value="UniProtKB-KW"/>
</dbReference>
<name>A0A3M7SCC2_BRAPC</name>
<dbReference type="InterPro" id="IPR013083">
    <property type="entry name" value="Znf_RING/FYVE/PHD"/>
</dbReference>
<comment type="pathway">
    <text evidence="4">Protein modification; protein ubiquitination.</text>
</comment>
<keyword evidence="11" id="KW-0833">Ubl conjugation pathway</keyword>
<dbReference type="GO" id="GO:0045944">
    <property type="term" value="P:positive regulation of transcription by RNA polymerase II"/>
    <property type="evidence" value="ECO:0007669"/>
    <property type="project" value="TreeGrafter"/>
</dbReference>
<evidence type="ECO:0000256" key="13">
    <source>
        <dbReference type="ARBA" id="ARBA00023242"/>
    </source>
</evidence>
<dbReference type="PROSITE" id="PS00518">
    <property type="entry name" value="ZF_RING_1"/>
    <property type="match status" value="1"/>
</dbReference>
<comment type="catalytic activity">
    <reaction evidence="1">
        <text>S-ubiquitinyl-[E2 ubiquitin-conjugating enzyme]-L-cysteine + [acceptor protein]-L-lysine = [E2 ubiquitin-conjugating enzyme]-L-cysteine + N(6)-ubiquitinyl-[acceptor protein]-L-lysine.</text>
        <dbReference type="EC" id="2.3.2.27"/>
    </reaction>
</comment>
<keyword evidence="10 16" id="KW-0863">Zinc-finger</keyword>
<dbReference type="Pfam" id="PF00097">
    <property type="entry name" value="zf-C3HC4"/>
    <property type="match status" value="1"/>
</dbReference>
<evidence type="ECO:0000256" key="10">
    <source>
        <dbReference type="ARBA" id="ARBA00022771"/>
    </source>
</evidence>
<dbReference type="GO" id="GO:0005634">
    <property type="term" value="C:nucleus"/>
    <property type="evidence" value="ECO:0007669"/>
    <property type="project" value="UniProtKB-SubCell"/>
</dbReference>
<dbReference type="InterPro" id="IPR018957">
    <property type="entry name" value="Znf_C3HC4_RING-type"/>
</dbReference>
<keyword evidence="20" id="KW-1185">Reference proteome</keyword>
<keyword evidence="8" id="KW-0808">Transferase</keyword>
<dbReference type="PROSITE" id="PS50089">
    <property type="entry name" value="ZF_RING_2"/>
    <property type="match status" value="1"/>
</dbReference>
<feature type="compositionally biased region" description="Polar residues" evidence="17">
    <location>
        <begin position="641"/>
        <end position="650"/>
    </location>
</feature>
<evidence type="ECO:0000256" key="5">
    <source>
        <dbReference type="ARBA" id="ARBA00008117"/>
    </source>
</evidence>
<gene>
    <name evidence="19" type="ORF">BpHYR1_029675</name>
</gene>
<dbReference type="PANTHER" id="PTHR12983">
    <property type="entry name" value="RING FINGER 10 FAMILY MEMBER"/>
    <property type="match status" value="1"/>
</dbReference>
<feature type="compositionally biased region" description="Polar residues" evidence="17">
    <location>
        <begin position="1"/>
        <end position="15"/>
    </location>
</feature>
<dbReference type="CDD" id="cd16536">
    <property type="entry name" value="RING-HC_RNF10"/>
    <property type="match status" value="1"/>
</dbReference>
<feature type="compositionally biased region" description="Polar residues" evidence="17">
    <location>
        <begin position="583"/>
        <end position="593"/>
    </location>
</feature>
<dbReference type="Gene3D" id="3.30.40.10">
    <property type="entry name" value="Zinc/RING finger domain, C3HC4 (zinc finger)"/>
    <property type="match status" value="1"/>
</dbReference>
<accession>A0A3M7SCC2</accession>
<feature type="compositionally biased region" description="Basic and acidic residues" evidence="17">
    <location>
        <begin position="392"/>
        <end position="410"/>
    </location>
</feature>
<dbReference type="EC" id="2.3.2.27" evidence="6"/>
<dbReference type="AlphaFoldDB" id="A0A3M7SCC2"/>
<feature type="compositionally biased region" description="Low complexity" evidence="17">
    <location>
        <begin position="16"/>
        <end position="34"/>
    </location>
</feature>
<dbReference type="GO" id="GO:0061630">
    <property type="term" value="F:ubiquitin protein ligase activity"/>
    <property type="evidence" value="ECO:0007669"/>
    <property type="project" value="UniProtKB-EC"/>
</dbReference>
<comment type="caution">
    <text evidence="19">The sequence shown here is derived from an EMBL/GenBank/DDBJ whole genome shotgun (WGS) entry which is preliminary data.</text>
</comment>
<dbReference type="SUPFAM" id="SSF57850">
    <property type="entry name" value="RING/U-box"/>
    <property type="match status" value="1"/>
</dbReference>
<keyword evidence="13" id="KW-0539">Nucleus</keyword>
<proteinExistence type="inferred from homology"/>
<keyword evidence="9" id="KW-0479">Metal-binding</keyword>
<evidence type="ECO:0000256" key="11">
    <source>
        <dbReference type="ARBA" id="ARBA00022786"/>
    </source>
</evidence>
<feature type="region of interest" description="Disordered" evidence="17">
    <location>
        <begin position="698"/>
        <end position="734"/>
    </location>
</feature>
<evidence type="ECO:0000256" key="12">
    <source>
        <dbReference type="ARBA" id="ARBA00022833"/>
    </source>
</evidence>
<evidence type="ECO:0000256" key="8">
    <source>
        <dbReference type="ARBA" id="ARBA00022679"/>
    </source>
</evidence>
<keyword evidence="7" id="KW-0963">Cytoplasm</keyword>
<dbReference type="InterPro" id="IPR001841">
    <property type="entry name" value="Znf_RING"/>
</dbReference>
<dbReference type="GO" id="GO:0000976">
    <property type="term" value="F:transcription cis-regulatory region binding"/>
    <property type="evidence" value="ECO:0007669"/>
    <property type="project" value="TreeGrafter"/>
</dbReference>
<evidence type="ECO:0000259" key="18">
    <source>
        <dbReference type="PROSITE" id="PS50089"/>
    </source>
</evidence>
<evidence type="ECO:0000256" key="1">
    <source>
        <dbReference type="ARBA" id="ARBA00000900"/>
    </source>
</evidence>
<keyword evidence="12" id="KW-0862">Zinc</keyword>
<evidence type="ECO:0000256" key="7">
    <source>
        <dbReference type="ARBA" id="ARBA00022490"/>
    </source>
</evidence>
<dbReference type="PANTHER" id="PTHR12983:SF9">
    <property type="entry name" value="E3 UBIQUITIN-PROTEIN LIGASE RNF10"/>
    <property type="match status" value="1"/>
</dbReference>
<protein>
    <recommendedName>
        <fullName evidence="14">E3 ubiquitin-protein ligase RNF10</fullName>
        <ecNumber evidence="6">2.3.2.27</ecNumber>
    </recommendedName>
    <alternativeName>
        <fullName evidence="15">RING finger protein 10</fullName>
    </alternativeName>
</protein>
<feature type="compositionally biased region" description="Low complexity" evidence="17">
    <location>
        <begin position="570"/>
        <end position="581"/>
    </location>
</feature>
<feature type="region of interest" description="Disordered" evidence="17">
    <location>
        <begin position="382"/>
        <end position="416"/>
    </location>
</feature>
<evidence type="ECO:0000313" key="20">
    <source>
        <dbReference type="Proteomes" id="UP000276133"/>
    </source>
</evidence>
<comment type="subcellular location">
    <subcellularLocation>
        <location evidence="3">Cytoplasm</location>
    </subcellularLocation>
    <subcellularLocation>
        <location evidence="2">Nucleus</location>
    </subcellularLocation>
</comment>
<comment type="similarity">
    <text evidence="5">Belongs to the RNF10 family.</text>
</comment>
<dbReference type="FunFam" id="3.30.40.10:FF:000112">
    <property type="entry name" value="RING finger protein 10"/>
    <property type="match status" value="1"/>
</dbReference>
<dbReference type="SMART" id="SM00184">
    <property type="entry name" value="RING"/>
    <property type="match status" value="1"/>
</dbReference>